<comment type="subcellular location">
    <subcellularLocation>
        <location evidence="1">Cytoplasm</location>
    </subcellularLocation>
</comment>
<keyword evidence="14" id="KW-1185">Reference proteome</keyword>
<dbReference type="Gene3D" id="1.10.150.870">
    <property type="match status" value="1"/>
</dbReference>
<evidence type="ECO:0000313" key="14">
    <source>
        <dbReference type="Proteomes" id="UP001321861"/>
    </source>
</evidence>
<comment type="similarity">
    <text evidence="2">Belongs to the DNA polymerase type-C family. DnaE subfamily.</text>
</comment>
<dbReference type="InterPro" id="IPR003141">
    <property type="entry name" value="Pol/His_phosphatase_N"/>
</dbReference>
<evidence type="ECO:0000256" key="6">
    <source>
        <dbReference type="ARBA" id="ARBA00022695"/>
    </source>
</evidence>
<evidence type="ECO:0000256" key="9">
    <source>
        <dbReference type="ARBA" id="ARBA00025611"/>
    </source>
</evidence>
<dbReference type="Pfam" id="PF17657">
    <property type="entry name" value="DNA_pol3_finger"/>
    <property type="match status" value="1"/>
</dbReference>
<dbReference type="GO" id="GO:0008408">
    <property type="term" value="F:3'-5' exonuclease activity"/>
    <property type="evidence" value="ECO:0007669"/>
    <property type="project" value="InterPro"/>
</dbReference>
<organism evidence="13 14">
    <name type="scientific">Xylocopilactobacillus apicola</name>
    <dbReference type="NCBI Taxonomy" id="2932184"/>
    <lineage>
        <taxon>Bacteria</taxon>
        <taxon>Bacillati</taxon>
        <taxon>Bacillota</taxon>
        <taxon>Bacilli</taxon>
        <taxon>Lactobacillales</taxon>
        <taxon>Lactobacillaceae</taxon>
        <taxon>Xylocopilactobacillus</taxon>
    </lineage>
</organism>
<dbReference type="SMART" id="SM00481">
    <property type="entry name" value="POLIIIAc"/>
    <property type="match status" value="1"/>
</dbReference>
<dbReference type="InterPro" id="IPR016195">
    <property type="entry name" value="Pol/histidinol_Pase-like"/>
</dbReference>
<dbReference type="GO" id="GO:0005737">
    <property type="term" value="C:cytoplasm"/>
    <property type="evidence" value="ECO:0007669"/>
    <property type="project" value="UniProtKB-SubCell"/>
</dbReference>
<evidence type="ECO:0000256" key="5">
    <source>
        <dbReference type="ARBA" id="ARBA00022679"/>
    </source>
</evidence>
<dbReference type="SUPFAM" id="SSF89550">
    <property type="entry name" value="PHP domain-like"/>
    <property type="match status" value="1"/>
</dbReference>
<dbReference type="Pfam" id="PF14579">
    <property type="entry name" value="HHH_6"/>
    <property type="match status" value="1"/>
</dbReference>
<dbReference type="AlphaFoldDB" id="A0AAU9CXF0"/>
<evidence type="ECO:0000256" key="4">
    <source>
        <dbReference type="ARBA" id="ARBA00019114"/>
    </source>
</evidence>
<dbReference type="CDD" id="cd04485">
    <property type="entry name" value="DnaE_OBF"/>
    <property type="match status" value="1"/>
</dbReference>
<keyword evidence="6" id="KW-0548">Nucleotidyltransferase</keyword>
<dbReference type="InterPro" id="IPR012340">
    <property type="entry name" value="NA-bd_OB-fold"/>
</dbReference>
<dbReference type="InterPro" id="IPR004365">
    <property type="entry name" value="NA-bd_OB_tRNA"/>
</dbReference>
<dbReference type="PANTHER" id="PTHR32294:SF0">
    <property type="entry name" value="DNA POLYMERASE III SUBUNIT ALPHA"/>
    <property type="match status" value="1"/>
</dbReference>
<keyword evidence="5" id="KW-0808">Transferase</keyword>
<name>A0AAU9CXF0_9LACO</name>
<dbReference type="Gene3D" id="3.20.20.140">
    <property type="entry name" value="Metal-dependent hydrolases"/>
    <property type="match status" value="1"/>
</dbReference>
<evidence type="ECO:0000256" key="2">
    <source>
        <dbReference type="ARBA" id="ARBA00009496"/>
    </source>
</evidence>
<dbReference type="Proteomes" id="UP001321861">
    <property type="component" value="Chromosome"/>
</dbReference>
<dbReference type="Gene3D" id="2.40.50.140">
    <property type="entry name" value="Nucleic acid-binding proteins"/>
    <property type="match status" value="1"/>
</dbReference>
<comment type="catalytic activity">
    <reaction evidence="11">
        <text>DNA(n) + a 2'-deoxyribonucleoside 5'-triphosphate = DNA(n+1) + diphosphate</text>
        <dbReference type="Rhea" id="RHEA:22508"/>
        <dbReference type="Rhea" id="RHEA-COMP:17339"/>
        <dbReference type="Rhea" id="RHEA-COMP:17340"/>
        <dbReference type="ChEBI" id="CHEBI:33019"/>
        <dbReference type="ChEBI" id="CHEBI:61560"/>
        <dbReference type="ChEBI" id="CHEBI:173112"/>
        <dbReference type="EC" id="2.7.7.7"/>
    </reaction>
</comment>
<comment type="subunit">
    <text evidence="10">DNA polymerase III contains a core (composed of alpha, epsilon and theta chains) that associates with a tau subunit. This core dimerizes to form the POLIII' complex. PolIII' associates with the gamma complex (composed of gamma, delta, delta', psi and chi chains) and with the beta chain to form the complete DNA polymerase III complex.</text>
</comment>
<dbReference type="InterPro" id="IPR004805">
    <property type="entry name" value="DnaE2/DnaE/PolC"/>
</dbReference>
<dbReference type="Gene3D" id="1.10.10.1600">
    <property type="entry name" value="Bacterial DNA polymerase III alpha subunit, thumb domain"/>
    <property type="match status" value="1"/>
</dbReference>
<evidence type="ECO:0000313" key="13">
    <source>
        <dbReference type="EMBL" id="BDR58672.1"/>
    </source>
</evidence>
<accession>A0AAU9CXF0</accession>
<evidence type="ECO:0000256" key="3">
    <source>
        <dbReference type="ARBA" id="ARBA00012417"/>
    </source>
</evidence>
<evidence type="ECO:0000256" key="7">
    <source>
        <dbReference type="ARBA" id="ARBA00022705"/>
    </source>
</evidence>
<gene>
    <name evidence="13" type="primary">dnaE</name>
    <name evidence="13" type="ORF">XA3_11130</name>
</gene>
<sequence>MKFANLNTITCYSMLNSTIKIPDLVQTAKNRGYSSLAITDYNVLHGAIQFYDQCLANDLKPIIGMTLQTKGFKGSDVSVVLLAQNQIGYHNLLKISTLINSEQIGFDLTKFKDFIAGITAIIHPLENEIFQNNIEETEALLTKYQEIFSTLYLGYCPAVTTLSTLEIYEKIYQEQKIKIVYLADVRYLNAEDAVALKVLRAIDEQAILNPADPLLSAPGIQELKSVKEITNSKQGDLFEAIANANSLAEELNVTITKEKTELPHFKSTLKESNEYLAKLVSDGLKKIGKDQDSHYLKRANNELKVIEKMGFADYFLIIWDIVNYANSAQIQLGAGRGSAAGSLVSYALGISKVDPIKYGLFFERFLNPERVNMPDIDLDVPDDKRSDIIKYLQKRYGKENFSQIIVFSTLGVKRSLRDCLKIFSADNQTVTRWINAVPRHLHVTLEQCYEESAEFRKLVSADSFGRMLWGILKKIEGLPRQPSIHAAGVVISEEKLVNKIPLEDNGSDVLITQYVYHDVEELGLLKIDILGLRNLSILKKMVDLVRRYDDPNFQVEAINEHDPASLKIFHDGDTDGVFQFESSGLKRVLINMDVENFNDIVAANALFRPGPMGQINTYIEHKLKKTENTDPDLLPLNSITESTYGVIVYQEQVMQIANVMAGFPLSEADMLRRAMSKKNRPLLEKYQAKFISGAVNRGYSAEQAKKVYDLIEYFSNYGFNKSHSVAYSMLAFWLAYIKAHFPLHFFAIQMGTALGDFDRLRNFINAARKRSLEVIGPNVNTSFFNFTDDGEKIVSGLIIIKGLRRDFITEIVNKRLKYGKYQDFNDLLSRMDHQFLSEDNFIPLIKAGACDDLHSNRRELTENLKTNLDSLKFSQNNVNLFAQLKPRWDEYPDFSNDEKIEMEHDLTGLYLHGSPFDEFQKLSQIYHAQSIQSLKNGKDCWIFASILKVRTIKDKTGKQMAFLTLDDTENQIDSVVFSDRYFELRNQIVEGQKSALYGQTRERTKGLNFVISQIFSLNEAKKKFDENKLFIDISNISNPDLQLLQKLLKKHHGLSPVYLIDNTHQKNVLLAPNSWVDVNEEFYESLLKLVGKEHFVYRDRKLN</sequence>
<dbReference type="InterPro" id="IPR029460">
    <property type="entry name" value="DNAPol_HHH"/>
</dbReference>
<evidence type="ECO:0000256" key="11">
    <source>
        <dbReference type="ARBA" id="ARBA00049244"/>
    </source>
</evidence>
<reference evidence="13 14" key="1">
    <citation type="journal article" date="2023" name="Microbiol. Spectr.">
        <title>Symbiosis of Carpenter Bees with Uncharacterized Lactic Acid Bacteria Showing NAD Auxotrophy.</title>
        <authorList>
            <person name="Kawasaki S."/>
            <person name="Ozawa K."/>
            <person name="Mori T."/>
            <person name="Yamamoto A."/>
            <person name="Ito M."/>
            <person name="Ohkuma M."/>
            <person name="Sakamoto M."/>
            <person name="Matsutani M."/>
        </authorList>
    </citation>
    <scope>NUCLEOTIDE SEQUENCE [LARGE SCALE GENOMIC DNA]</scope>
    <source>
        <strain evidence="13 14">XA3</strain>
    </source>
</reference>
<dbReference type="InterPro" id="IPR040982">
    <property type="entry name" value="DNA_pol3_finger"/>
</dbReference>
<dbReference type="KEGG" id="xap:XA3_11130"/>
<dbReference type="InterPro" id="IPR004013">
    <property type="entry name" value="PHP_dom"/>
</dbReference>
<keyword evidence="8 13" id="KW-0239">DNA-directed DNA polymerase</keyword>
<evidence type="ECO:0000256" key="8">
    <source>
        <dbReference type="ARBA" id="ARBA00022932"/>
    </source>
</evidence>
<dbReference type="GO" id="GO:0003676">
    <property type="term" value="F:nucleic acid binding"/>
    <property type="evidence" value="ECO:0007669"/>
    <property type="project" value="InterPro"/>
</dbReference>
<proteinExistence type="inferred from homology"/>
<evidence type="ECO:0000259" key="12">
    <source>
        <dbReference type="SMART" id="SM00481"/>
    </source>
</evidence>
<dbReference type="CDD" id="cd07431">
    <property type="entry name" value="PHP_PolIIIA"/>
    <property type="match status" value="1"/>
</dbReference>
<dbReference type="EMBL" id="AP026802">
    <property type="protein sequence ID" value="BDR58672.1"/>
    <property type="molecule type" value="Genomic_DNA"/>
</dbReference>
<dbReference type="NCBIfam" id="TIGR00594">
    <property type="entry name" value="polc"/>
    <property type="match status" value="1"/>
</dbReference>
<dbReference type="Pfam" id="PF07733">
    <property type="entry name" value="DNA_pol3_alpha"/>
    <property type="match status" value="1"/>
</dbReference>
<dbReference type="GO" id="GO:0006260">
    <property type="term" value="P:DNA replication"/>
    <property type="evidence" value="ECO:0007669"/>
    <property type="project" value="UniProtKB-KW"/>
</dbReference>
<feature type="domain" description="Polymerase/histidinol phosphatase N-terminal" evidence="12">
    <location>
        <begin position="4"/>
        <end position="71"/>
    </location>
</feature>
<evidence type="ECO:0000256" key="10">
    <source>
        <dbReference type="ARBA" id="ARBA00026073"/>
    </source>
</evidence>
<dbReference type="InterPro" id="IPR011708">
    <property type="entry name" value="DNA_pol3_alpha_NTPase_dom"/>
</dbReference>
<evidence type="ECO:0000256" key="1">
    <source>
        <dbReference type="ARBA" id="ARBA00004496"/>
    </source>
</evidence>
<dbReference type="InterPro" id="IPR041931">
    <property type="entry name" value="DNA_pol3_alpha_thumb_dom"/>
</dbReference>
<dbReference type="PANTHER" id="PTHR32294">
    <property type="entry name" value="DNA POLYMERASE III SUBUNIT ALPHA"/>
    <property type="match status" value="1"/>
</dbReference>
<dbReference type="EC" id="2.7.7.7" evidence="3"/>
<dbReference type="Pfam" id="PF01336">
    <property type="entry name" value="tRNA_anti-codon"/>
    <property type="match status" value="1"/>
</dbReference>
<protein>
    <recommendedName>
        <fullName evidence="4">DNA polymerase III subunit alpha</fullName>
        <ecNumber evidence="3">2.7.7.7</ecNumber>
    </recommendedName>
</protein>
<comment type="function">
    <text evidence="9">DNA polymerase III is a complex, multichain enzyme responsible for most of the replicative synthesis in bacteria. This DNA polymerase also exhibits 3' to 5' exonuclease activity. The alpha chain is the DNA polymerase.</text>
</comment>
<dbReference type="Pfam" id="PF02811">
    <property type="entry name" value="PHP"/>
    <property type="match status" value="1"/>
</dbReference>
<dbReference type="RefSeq" id="WP_317636543.1">
    <property type="nucleotide sequence ID" value="NZ_AP026802.1"/>
</dbReference>
<dbReference type="GO" id="GO:0003887">
    <property type="term" value="F:DNA-directed DNA polymerase activity"/>
    <property type="evidence" value="ECO:0007669"/>
    <property type="project" value="UniProtKB-KW"/>
</dbReference>
<keyword evidence="7" id="KW-0235">DNA replication</keyword>